<dbReference type="Pfam" id="PF04029">
    <property type="entry name" value="2-ph_phosp"/>
    <property type="match status" value="1"/>
</dbReference>
<reference evidence="8 9" key="1">
    <citation type="submission" date="2011-05" db="EMBL/GenBank/DDBJ databases">
        <title>Complete sequence of Methanotorris igneus Kol 5.</title>
        <authorList>
            <consortium name="US DOE Joint Genome Institute"/>
            <person name="Lucas S."/>
            <person name="Han J."/>
            <person name="Lapidus A."/>
            <person name="Cheng J.-F."/>
            <person name="Goodwin L."/>
            <person name="Pitluck S."/>
            <person name="Peters L."/>
            <person name="Mikhailova N."/>
            <person name="Chertkov O."/>
            <person name="Han C."/>
            <person name="Tapia R."/>
            <person name="Land M."/>
            <person name="Hauser L."/>
            <person name="Kyrpides N."/>
            <person name="Ivanova N."/>
            <person name="Pagani I."/>
            <person name="Sieprawska-Lupa M."/>
            <person name="Whitman W."/>
            <person name="Woyke T."/>
        </authorList>
    </citation>
    <scope>NUCLEOTIDE SEQUENCE [LARGE SCALE GENOMIC DNA]</scope>
    <source>
        <strain evidence="9">DSM 5666 / JCM 11834 / Kol 5</strain>
    </source>
</reference>
<protein>
    <recommendedName>
        <fullName evidence="3 7">2-phosphosulfolactate phosphatase</fullName>
        <ecNumber evidence="3 7">3.1.3.71</ecNumber>
    </recommendedName>
</protein>
<evidence type="ECO:0000256" key="1">
    <source>
        <dbReference type="ARBA" id="ARBA00001946"/>
    </source>
</evidence>
<keyword evidence="5" id="KW-0460">Magnesium</keyword>
<evidence type="ECO:0000313" key="9">
    <source>
        <dbReference type="Proteomes" id="UP000009227"/>
    </source>
</evidence>
<dbReference type="Proteomes" id="UP000009227">
    <property type="component" value="Chromosome"/>
</dbReference>
<dbReference type="InterPro" id="IPR036702">
    <property type="entry name" value="ComB-like_sf"/>
</dbReference>
<dbReference type="InterPro" id="IPR027639">
    <property type="entry name" value="ComB_archaeal"/>
</dbReference>
<organism evidence="9">
    <name type="scientific">Methanotorris igneus (strain DSM 5666 / JCM 11834 / Kol 5)</name>
    <dbReference type="NCBI Taxonomy" id="880724"/>
    <lineage>
        <taxon>Archaea</taxon>
        <taxon>Methanobacteriati</taxon>
        <taxon>Methanobacteriota</taxon>
        <taxon>Methanomada group</taxon>
        <taxon>Methanococci</taxon>
        <taxon>Methanococcales</taxon>
        <taxon>Methanocaldococcaceae</taxon>
        <taxon>Methanotorris</taxon>
    </lineage>
</organism>
<dbReference type="InterPro" id="IPR005238">
    <property type="entry name" value="ComB-like"/>
</dbReference>
<dbReference type="AlphaFoldDB" id="F6BC37"/>
<sequence>MPQTAINLTYEFFSVGCENSKSDVAIVIDVLRASTTINTLLQLCNEVYITDSIEKANSYKDAIKIGERNGKKIEKFDFGNSPTEILRNKGKILEHVKNNGKVVLTTTNGTRVMKRVFKNANYVLIGSITNAKYVAEKAVELAKSGITLVPCHRKGTFAIEDVIGAGLIARYIEEISKEKTKNEEVLAAKLLTKGDWKSLILNSNSADNLRNLGYHEDLLFCICENAQDVVGMFDGEKVIRM</sequence>
<dbReference type="GO" id="GO:0050545">
    <property type="term" value="F:sulfopyruvate decarboxylase activity"/>
    <property type="evidence" value="ECO:0007669"/>
    <property type="project" value="TreeGrafter"/>
</dbReference>
<comment type="similarity">
    <text evidence="2">Belongs to the ComB family.</text>
</comment>
<evidence type="ECO:0000256" key="7">
    <source>
        <dbReference type="NCBIfam" id="TIGR00298"/>
    </source>
</evidence>
<dbReference type="KEGG" id="mig:Metig_0564"/>
<accession>F6BC37</accession>
<evidence type="ECO:0000256" key="4">
    <source>
        <dbReference type="ARBA" id="ARBA00022801"/>
    </source>
</evidence>
<dbReference type="HOGENOM" id="CLU_070028_0_1_2"/>
<dbReference type="SUPFAM" id="SSF142823">
    <property type="entry name" value="ComB-like"/>
    <property type="match status" value="1"/>
</dbReference>
<dbReference type="GO" id="GO:0000287">
    <property type="term" value="F:magnesium ion binding"/>
    <property type="evidence" value="ECO:0007669"/>
    <property type="project" value="InterPro"/>
</dbReference>
<dbReference type="PANTHER" id="PTHR37311">
    <property type="entry name" value="2-PHOSPHOSULFOLACTATE PHOSPHATASE-RELATED"/>
    <property type="match status" value="1"/>
</dbReference>
<keyword evidence="4" id="KW-0378">Hydrolase</keyword>
<comment type="catalytic activity">
    <reaction evidence="6">
        <text>(2R)-O-phospho-3-sulfolactate + H2O = (2R)-3-sulfolactate + phosphate</text>
        <dbReference type="Rhea" id="RHEA:23416"/>
        <dbReference type="ChEBI" id="CHEBI:15377"/>
        <dbReference type="ChEBI" id="CHEBI:15597"/>
        <dbReference type="ChEBI" id="CHEBI:43474"/>
        <dbReference type="ChEBI" id="CHEBI:58738"/>
        <dbReference type="EC" id="3.1.3.71"/>
    </reaction>
</comment>
<dbReference type="EC" id="3.1.3.71" evidence="3 7"/>
<comment type="cofactor">
    <cofactor evidence="1">
        <name>Mg(2+)</name>
        <dbReference type="ChEBI" id="CHEBI:18420"/>
    </cofactor>
</comment>
<keyword evidence="9" id="KW-1185">Reference proteome</keyword>
<evidence type="ECO:0000256" key="6">
    <source>
        <dbReference type="ARBA" id="ARBA00033711"/>
    </source>
</evidence>
<dbReference type="Gene3D" id="3.90.1560.10">
    <property type="entry name" value="ComB-like"/>
    <property type="match status" value="1"/>
</dbReference>
<evidence type="ECO:0000256" key="2">
    <source>
        <dbReference type="ARBA" id="ARBA00009997"/>
    </source>
</evidence>
<gene>
    <name evidence="8" type="ordered locus">Metig_0564</name>
</gene>
<dbReference type="GO" id="GO:0019295">
    <property type="term" value="P:coenzyme M biosynthetic process"/>
    <property type="evidence" value="ECO:0007669"/>
    <property type="project" value="InterPro"/>
</dbReference>
<evidence type="ECO:0000256" key="5">
    <source>
        <dbReference type="ARBA" id="ARBA00022842"/>
    </source>
</evidence>
<dbReference type="STRING" id="880724.Metig_0564"/>
<dbReference type="PANTHER" id="PTHR37311:SF1">
    <property type="entry name" value="2-PHOSPHOSULFOLACTATE PHOSPHATASE-RELATED"/>
    <property type="match status" value="1"/>
</dbReference>
<evidence type="ECO:0000313" key="8">
    <source>
        <dbReference type="EMBL" id="AEF96118.1"/>
    </source>
</evidence>
<name>F6BC37_METIK</name>
<evidence type="ECO:0000256" key="3">
    <source>
        <dbReference type="ARBA" id="ARBA00012953"/>
    </source>
</evidence>
<dbReference type="EMBL" id="CP002737">
    <property type="protein sequence ID" value="AEF96118.1"/>
    <property type="molecule type" value="Genomic_DNA"/>
</dbReference>
<dbReference type="NCBIfam" id="TIGR00298">
    <property type="entry name" value="2-phosphosulfolactate phosphatase"/>
    <property type="match status" value="1"/>
</dbReference>
<proteinExistence type="inferred from homology"/>
<dbReference type="GO" id="GO:0050532">
    <property type="term" value="F:2-phosphosulfolactate phosphatase activity"/>
    <property type="evidence" value="ECO:0007669"/>
    <property type="project" value="UniProtKB-UniRule"/>
</dbReference>